<keyword evidence="1" id="KW-1133">Transmembrane helix</keyword>
<dbReference type="PANTHER" id="PTHR19328">
    <property type="entry name" value="HEDGEHOG-INTERACTING PROTEIN"/>
    <property type="match status" value="1"/>
</dbReference>
<reference evidence="4" key="1">
    <citation type="submission" date="2018-01" db="EMBL/GenBank/DDBJ databases">
        <authorList>
            <person name="Kerou L M."/>
        </authorList>
    </citation>
    <scope>NUCLEOTIDE SEQUENCE [LARGE SCALE GENOMIC DNA]</scope>
    <source>
        <strain evidence="4">SCU2</strain>
    </source>
</reference>
<evidence type="ECO:0000313" key="4">
    <source>
        <dbReference type="Proteomes" id="UP000236248"/>
    </source>
</evidence>
<proteinExistence type="predicted"/>
<protein>
    <recommendedName>
        <fullName evidence="2">Glucose/Sorbosone dehydrogenase domain-containing protein</fullName>
    </recommendedName>
</protein>
<dbReference type="Proteomes" id="UP000236248">
    <property type="component" value="Chromosome NCAV"/>
</dbReference>
<keyword evidence="1" id="KW-0472">Membrane</keyword>
<feature type="domain" description="Glucose/Sorbosone dehydrogenase" evidence="2">
    <location>
        <begin position="44"/>
        <end position="369"/>
    </location>
</feature>
<dbReference type="InterPro" id="IPR011041">
    <property type="entry name" value="Quinoprot_gluc/sorb_DH_b-prop"/>
</dbReference>
<accession>A0A2K5AQ60</accession>
<organism evidence="3 4">
    <name type="scientific">Candidatus Nitrosocaldus cavascurensis</name>
    <dbReference type="NCBI Taxonomy" id="2058097"/>
    <lineage>
        <taxon>Archaea</taxon>
        <taxon>Nitrososphaerota</taxon>
        <taxon>Nitrososphaeria</taxon>
        <taxon>Candidatus Nitrosocaldales</taxon>
        <taxon>Candidatus Nitrosocaldaceae</taxon>
        <taxon>Candidatus Nitrosocaldus</taxon>
    </lineage>
</organism>
<dbReference type="InterPro" id="IPR012938">
    <property type="entry name" value="Glc/Sorbosone_DH"/>
</dbReference>
<sequence>MKRSFQTIILVILLNITVFLPYSHAQSVIQYEIEEIGKCGFIFEFLHHSNTIICATRGGEIKLLDIINNKLTTLLRINEPDPSFEMGLVGLALDPLFESNDYVYLYWTYEDPVDQKYYKKVSRFVYDHKEKRLTNMKILLDKIPANKNHNGGPIEFGTDGLLYITNGDADDSPQSRKRILDNPFKRGLDALEGKILRIDRDGNVPIDNPYPNSPIYTIGHRNVWGIAFHPITGLPYVTENGPESDDELNILYKGKDYGWPIILGYDKPIVKEEEFAKYNFNPSNYVKPLWSSGHITTAPTQMIFYTGSKYPEFTNDLFFLTLNDNSLNRVKLAPPDYTRISEFHVYPLKIGETPTDIEVDGNGDIYVSTLANKIYRIKFYTDMNNTNIADKRKPVSLHLKHDLIYYEGDVISFKAVLLDINGNPIFYKPINFILDDQVIGTVRTKDDGSASINYQLDLTGKHVMRIEFLGDEDYMYASESYTFVSIAKDMVTKTSTYETLFFDDDRLDPNTIVRLSVFPVEDGKLSNVSPTIFSIELIDKETLLTMNDVEYDLTIVKDDGIVLLSEKGKVGSTIHSYTFGREDSKITLKIRYDDKEATLAFTVVPEFMENALLISILAMLILVSIFKMSNLIRTLHY</sequence>
<dbReference type="InterPro" id="IPR011042">
    <property type="entry name" value="6-blade_b-propeller_TolB-like"/>
</dbReference>
<dbReference type="GeneID" id="41594688"/>
<dbReference type="Gene3D" id="2.120.10.30">
    <property type="entry name" value="TolB, C-terminal domain"/>
    <property type="match status" value="1"/>
</dbReference>
<keyword evidence="1" id="KW-0812">Transmembrane</keyword>
<evidence type="ECO:0000313" key="3">
    <source>
        <dbReference type="EMBL" id="SPC33798.1"/>
    </source>
</evidence>
<name>A0A2K5AQ60_9ARCH</name>
<feature type="transmembrane region" description="Helical" evidence="1">
    <location>
        <begin position="607"/>
        <end position="626"/>
    </location>
</feature>
<keyword evidence="4" id="KW-1185">Reference proteome</keyword>
<dbReference type="AlphaFoldDB" id="A0A2K5AQ60"/>
<dbReference type="RefSeq" id="WP_103287406.1">
    <property type="nucleotide sequence ID" value="NZ_LT981265.1"/>
</dbReference>
<gene>
    <name evidence="3" type="ORF">NCAV_0605</name>
</gene>
<evidence type="ECO:0000259" key="2">
    <source>
        <dbReference type="Pfam" id="PF07995"/>
    </source>
</evidence>
<dbReference type="EMBL" id="LT981265">
    <property type="protein sequence ID" value="SPC33798.1"/>
    <property type="molecule type" value="Genomic_DNA"/>
</dbReference>
<dbReference type="KEGG" id="ncv:NCAV_0605"/>
<dbReference type="PANTHER" id="PTHR19328:SF13">
    <property type="entry name" value="HIPL1 PROTEIN"/>
    <property type="match status" value="1"/>
</dbReference>
<evidence type="ECO:0000256" key="1">
    <source>
        <dbReference type="SAM" id="Phobius"/>
    </source>
</evidence>
<dbReference type="SUPFAM" id="SSF50952">
    <property type="entry name" value="Soluble quinoprotein glucose dehydrogenase"/>
    <property type="match status" value="1"/>
</dbReference>
<dbReference type="Pfam" id="PF07995">
    <property type="entry name" value="GSDH"/>
    <property type="match status" value="1"/>
</dbReference>